<evidence type="ECO:0000256" key="3">
    <source>
        <dbReference type="ARBA" id="ARBA00022737"/>
    </source>
</evidence>
<dbReference type="PROSITE" id="PS00678">
    <property type="entry name" value="WD_REPEATS_1"/>
    <property type="match status" value="2"/>
</dbReference>
<dbReference type="InterPro" id="IPR005108">
    <property type="entry name" value="HELP"/>
</dbReference>
<evidence type="ECO:0000256" key="4">
    <source>
        <dbReference type="ARBA" id="ARBA00022837"/>
    </source>
</evidence>
<evidence type="ECO:0000259" key="6">
    <source>
        <dbReference type="PROSITE" id="PS50222"/>
    </source>
</evidence>
<evidence type="ECO:0000313" key="7">
    <source>
        <dbReference type="EMBL" id="KAF0731944.1"/>
    </source>
</evidence>
<dbReference type="SUPFAM" id="SSF50998">
    <property type="entry name" value="Quinoprotein alcohol dehydrogenase-like"/>
    <property type="match status" value="2"/>
</dbReference>
<dbReference type="InterPro" id="IPR018247">
    <property type="entry name" value="EF_Hand_1_Ca_BS"/>
</dbReference>
<protein>
    <recommendedName>
        <fullName evidence="6">EF-hand domain-containing protein</fullName>
    </recommendedName>
</protein>
<feature type="repeat" description="WD" evidence="5">
    <location>
        <begin position="1859"/>
        <end position="1900"/>
    </location>
</feature>
<feature type="repeat" description="WD" evidence="5">
    <location>
        <begin position="608"/>
        <end position="630"/>
    </location>
</feature>
<dbReference type="PANTHER" id="PTHR13720:SF33">
    <property type="entry name" value="HELP DOMAIN-CONTAINING PROTEIN"/>
    <property type="match status" value="1"/>
</dbReference>
<dbReference type="InterPro" id="IPR011047">
    <property type="entry name" value="Quinoprotein_ADH-like_sf"/>
</dbReference>
<dbReference type="SUPFAM" id="SSF47473">
    <property type="entry name" value="EF-hand"/>
    <property type="match status" value="1"/>
</dbReference>
<dbReference type="InterPro" id="IPR055439">
    <property type="entry name" value="Beta-prop_EML_1st"/>
</dbReference>
<gene>
    <name evidence="7" type="ORF">Ae201684_010896</name>
</gene>
<dbReference type="GO" id="GO:0005509">
    <property type="term" value="F:calcium ion binding"/>
    <property type="evidence" value="ECO:0007669"/>
    <property type="project" value="InterPro"/>
</dbReference>
<dbReference type="InterPro" id="IPR050630">
    <property type="entry name" value="WD_repeat_EMAP"/>
</dbReference>
<feature type="domain" description="EF-hand" evidence="6">
    <location>
        <begin position="155"/>
        <end position="190"/>
    </location>
</feature>
<evidence type="ECO:0000256" key="5">
    <source>
        <dbReference type="PROSITE-ProRule" id="PRU00221"/>
    </source>
</evidence>
<dbReference type="InterPro" id="IPR011992">
    <property type="entry name" value="EF-hand-dom_pair"/>
</dbReference>
<dbReference type="InterPro" id="IPR055442">
    <property type="entry name" value="Beta-prop_EML-like_2nd"/>
</dbReference>
<feature type="repeat" description="WD" evidence="5">
    <location>
        <begin position="1967"/>
        <end position="1995"/>
    </location>
</feature>
<dbReference type="SUPFAM" id="SSF69322">
    <property type="entry name" value="Tricorn protease domain 2"/>
    <property type="match status" value="1"/>
</dbReference>
<dbReference type="InterPro" id="IPR015943">
    <property type="entry name" value="WD40/YVTN_repeat-like_dom_sf"/>
</dbReference>
<dbReference type="InterPro" id="IPR002048">
    <property type="entry name" value="EF_hand_dom"/>
</dbReference>
<dbReference type="PROSITE" id="PS00018">
    <property type="entry name" value="EF_HAND_1"/>
    <property type="match status" value="1"/>
</dbReference>
<comment type="caution">
    <text evidence="7">The sequence shown here is derived from an EMBL/GenBank/DDBJ whole genome shotgun (WGS) entry which is preliminary data.</text>
</comment>
<dbReference type="Gene3D" id="2.130.10.10">
    <property type="entry name" value="YVTN repeat-like/Quinoprotein amine dehydrogenase"/>
    <property type="match status" value="6"/>
</dbReference>
<dbReference type="PROSITE" id="PS50294">
    <property type="entry name" value="WD_REPEATS_REGION"/>
    <property type="match status" value="2"/>
</dbReference>
<dbReference type="PROSITE" id="PS50222">
    <property type="entry name" value="EF_HAND_2"/>
    <property type="match status" value="2"/>
</dbReference>
<dbReference type="SMART" id="SM00054">
    <property type="entry name" value="EFh"/>
    <property type="match status" value="2"/>
</dbReference>
<dbReference type="InterPro" id="IPR001680">
    <property type="entry name" value="WD40_rpt"/>
</dbReference>
<dbReference type="Pfam" id="PF03451">
    <property type="entry name" value="HELP"/>
    <property type="match status" value="2"/>
</dbReference>
<dbReference type="InterPro" id="IPR036322">
    <property type="entry name" value="WD40_repeat_dom_sf"/>
</dbReference>
<dbReference type="SUPFAM" id="SSF50960">
    <property type="entry name" value="TolB, C-terminal domain"/>
    <property type="match status" value="1"/>
</dbReference>
<dbReference type="VEuPathDB" id="FungiDB:AeMF1_002454"/>
<dbReference type="SMART" id="SM00320">
    <property type="entry name" value="WD40"/>
    <property type="match status" value="25"/>
</dbReference>
<dbReference type="EMBL" id="VJMJ01000138">
    <property type="protein sequence ID" value="KAF0731944.1"/>
    <property type="molecule type" value="Genomic_DNA"/>
</dbReference>
<comment type="similarity">
    <text evidence="1">Belongs to the WD repeat EMAP family.</text>
</comment>
<accession>A0A6G0WWN9</accession>
<proteinExistence type="inferred from homology"/>
<feature type="repeat" description="WD" evidence="5">
    <location>
        <begin position="1266"/>
        <end position="1300"/>
    </location>
</feature>
<dbReference type="Pfam" id="PF23409">
    <property type="entry name" value="Beta-prop_EML"/>
    <property type="match status" value="3"/>
</dbReference>
<dbReference type="SUPFAM" id="SSF50978">
    <property type="entry name" value="WD40 repeat-like"/>
    <property type="match status" value="2"/>
</dbReference>
<dbReference type="GO" id="GO:0005929">
    <property type="term" value="C:cilium"/>
    <property type="evidence" value="ECO:0007669"/>
    <property type="project" value="UniProtKB-ARBA"/>
</dbReference>
<keyword evidence="8" id="KW-1185">Reference proteome</keyword>
<sequence length="2243" mass="247686">MGMLLGKERYNNEQHAVELLRETKYFSQWTLQDVRDLYSRYQKTWGFAITESQLESLILLKQPEAVSSKEIFSVLDVTRDGKQAHLKNARGVRLSFPSHVDLTGVSVVVVAFEVFDFNLNGELSPVELALLMKSCYGGITILTGGNIASVPSIPVFVDVAHHAFDRFDKDQTKSLNYEEFVQWARTNRDFMLYMEKFRVISKTAKERVPEAESIQEASDDDSDIELECVVPPPSLNESTERHSKIQLDVAPWMLSEPSKAPVQRQIPSLPPYNLSLEWVHGYRAHDCRNNLRYIQSGDIVYTVSRHAIVYNSRHHEQRYYQGHRNEILSLAVSPLGDKVATGDVGPDCAIHVWHPVTLQCLVLLTKFHDVGVALVAFSSRMESRLVSVGLDPNHRIAVWDWSSKSVVASGIGSTKKALAVALHDNGSEMVVAGDRALDFYTVEHRVLKKDRAILGTKGLMQGFLSVVYYQQYVIVGTSLGELYQFQNKQLLRVTQAHPVKESVNCLFALQHSFFSGGKDGTVRQWDETLQSIGHTLDLSLLALELFDYRIASVCYRTDAQGDGHLLIGTRSSVILEVSETTNAVHQITAFHQTAKCTGLATTSKRAEFVTCGDDRKIRLWSLRRRKQIRALPLLQLPPGQCITYSIDAEWIAMGCSDGTIVIVDHALHAMHKNFRHAMQAIVHIQFARGDRLLATSCASGVIYLYRVNVAAGKMRLSRQAVLKPSPNEPRHPATSLDFSADGRYLQTQHGHALRFWDIVGSTRVTVMQKIRDCTWTSWQSKIGFNVQALHGLDQEFACVQANHRQSLLCTITNDGVVGIASFPATTSPLLQKQVHAHTKSARFFCGFTRHDSILITADDRGICQWTVIRESVDEQPRPPRPLSISLEMHPCQVKPTQHNSALTTLLTPSYYQPNPAHKTEAPDLDLELVWAHGINVNGSSEVEEGGRAMIGVSDGGEIVYAAATIGVLFDPTTRKQRRFIYHKQRISSLAVHSSGKVVATGSTTEIGLWDPSSLETIGVLPVRAPVAFVVFHNELLVAVLADTVHTVQCYLWKELHFVASAQNTLDRVLACNFTHDGQSFVTCGVDHATFWTVENNHHLRSQHGIFGRTALIQTLTCVASAGERKTITGAQDGALLVWDEHHVCQVVKAHSASVTCALYQPASKQVITTATDGTVLVWLCQPTHRKEYLVQVARWQPATPTSILGLTVAESTITLVTADCSLLALQPNCFEWLQTGSSVTNTTTTSAVAPSPQILLRWHGQVFGSILGLACHSNQDLVATVGDDKTLRIWDLYTHLQLKSRVLPVAGKAIAYAWHSDAQKRFHIAVALVNGSIAILLDSTLEDIATLECAKQACVDVKYSPCGKYLAAASTEGCLYVFGIQPESQTYSLQTTCASLGSMRRRPITHFDFNFDSTILRSNTLELHCAFWDVATGNHLHHSVQARETHWHTCTCPSTWSLLGINMDGKIGATCADRIRSDDDKKLTSPFSSLVPVVAVGDMDGHIRLIWYPCVESSASKTYGGHASPVQTVRFTRQNRFVVSLGTFDRTLLVWSTDYAEEVAERQKSAHDHIPALTSSPSREDSKRLLASDEHLLAIESTLQQGEDDSPKGDEALAVKPWRGAIREPTNWSPKPGDDNEPTSSLELSFVYGYRGYDLRNNIDYGADTNTIVYHTAAVGIVYDKQTHRQIFHFDHTKAITCLAVHPEGHLVATGEQGRLPKVIVWDANSGSSLCILSGFHSRGISHVTFNARGDLLATHGLDDDHSIAIYTLQGKLVAKSTASKQAILSMAFLDKDGISVGDKTVLFWSVASSSISVKKGSFGKADGRVQVLCGVFVQGEAVSGQANGMLYQWKGRNCVATHRAHEGAVNSLFYDSEAKNLVSGGNDGWIKFWNVSTGTVFQITQQFDVKTQLPRASIRSVRVHDGKLLFGTRNCEICEVDVAEIAKRSIRLQTYAEGHCGGELWGLAPHPEKQQFITAGEDGMVRLWDAPNRTILVKHSLSKKCRTVGIAPDGNHVAVGSADGSVTILKGGLDGVVVELHISTKAISVVKYTPDGTLLALGSHDQRIYLYNAPAYTKRCVLKGHSSSITHIDFSADSKYLQSNCSAYELLFCTFISINEQNLTIIPGDVASGKQITSANTLRDVKWHTWTCTFGWPVQGIWPEEADGTDVNAACRSESHKSLLTVDDNSKVNLYRYPSTHPRSKAKQYSGHASHVTACTFTKGDMFAISTGGADNAVFQFKYIEK</sequence>
<evidence type="ECO:0000256" key="1">
    <source>
        <dbReference type="ARBA" id="ARBA00006489"/>
    </source>
</evidence>
<keyword evidence="2 5" id="KW-0853">WD repeat</keyword>
<feature type="repeat" description="WD" evidence="5">
    <location>
        <begin position="1519"/>
        <end position="1561"/>
    </location>
</feature>
<dbReference type="Pfam" id="PF23414">
    <property type="entry name" value="Beta-prop_EML_2"/>
    <property type="match status" value="3"/>
</dbReference>
<dbReference type="Gene3D" id="1.10.238.10">
    <property type="entry name" value="EF-hand"/>
    <property type="match status" value="1"/>
</dbReference>
<evidence type="ECO:0000313" key="8">
    <source>
        <dbReference type="Proteomes" id="UP000481153"/>
    </source>
</evidence>
<dbReference type="Proteomes" id="UP000481153">
    <property type="component" value="Unassembled WGS sequence"/>
</dbReference>
<name>A0A6G0WWN9_9STRA</name>
<feature type="domain" description="EF-hand" evidence="6">
    <location>
        <begin position="103"/>
        <end position="138"/>
    </location>
</feature>
<evidence type="ECO:0000256" key="2">
    <source>
        <dbReference type="ARBA" id="ARBA00022574"/>
    </source>
</evidence>
<dbReference type="FunFam" id="2.130.10.10:FF:000320">
    <property type="entry name" value="echinoderm microtubule-associated protein-like 6"/>
    <property type="match status" value="1"/>
</dbReference>
<dbReference type="GO" id="GO:0008017">
    <property type="term" value="F:microtubule binding"/>
    <property type="evidence" value="ECO:0007669"/>
    <property type="project" value="TreeGrafter"/>
</dbReference>
<keyword evidence="4" id="KW-0106">Calcium</keyword>
<reference evidence="7 8" key="1">
    <citation type="submission" date="2019-07" db="EMBL/GenBank/DDBJ databases">
        <title>Genomics analysis of Aphanomyces spp. identifies a new class of oomycete effector associated with host adaptation.</title>
        <authorList>
            <person name="Gaulin E."/>
        </authorList>
    </citation>
    <scope>NUCLEOTIDE SEQUENCE [LARGE SCALE GENOMIC DNA]</scope>
    <source>
        <strain evidence="7 8">ATCC 201684</strain>
    </source>
</reference>
<dbReference type="PROSITE" id="PS50082">
    <property type="entry name" value="WD_REPEATS_2"/>
    <property type="match status" value="6"/>
</dbReference>
<organism evidence="7 8">
    <name type="scientific">Aphanomyces euteiches</name>
    <dbReference type="NCBI Taxonomy" id="100861"/>
    <lineage>
        <taxon>Eukaryota</taxon>
        <taxon>Sar</taxon>
        <taxon>Stramenopiles</taxon>
        <taxon>Oomycota</taxon>
        <taxon>Saprolegniomycetes</taxon>
        <taxon>Saprolegniales</taxon>
        <taxon>Verrucalvaceae</taxon>
        <taxon>Aphanomyces</taxon>
    </lineage>
</organism>
<keyword evidence="3" id="KW-0677">Repeat</keyword>
<dbReference type="InterPro" id="IPR019775">
    <property type="entry name" value="WD40_repeat_CS"/>
</dbReference>
<feature type="repeat" description="WD" evidence="5">
    <location>
        <begin position="1147"/>
        <end position="1178"/>
    </location>
</feature>
<dbReference type="PANTHER" id="PTHR13720">
    <property type="entry name" value="WD-40 REPEAT PROTEIN"/>
    <property type="match status" value="1"/>
</dbReference>